<organism evidence="3 4">
    <name type="scientific">Diplocarpon coronariae</name>
    <dbReference type="NCBI Taxonomy" id="2795749"/>
    <lineage>
        <taxon>Eukaryota</taxon>
        <taxon>Fungi</taxon>
        <taxon>Dikarya</taxon>
        <taxon>Ascomycota</taxon>
        <taxon>Pezizomycotina</taxon>
        <taxon>Leotiomycetes</taxon>
        <taxon>Helotiales</taxon>
        <taxon>Drepanopezizaceae</taxon>
        <taxon>Diplocarpon</taxon>
    </lineage>
</organism>
<dbReference type="Gene3D" id="3.10.180.10">
    <property type="entry name" value="2,3-Dihydroxybiphenyl 1,2-Dioxygenase, domain 1"/>
    <property type="match status" value="1"/>
</dbReference>
<keyword evidence="1" id="KW-0732">Signal</keyword>
<evidence type="ECO:0000256" key="1">
    <source>
        <dbReference type="SAM" id="SignalP"/>
    </source>
</evidence>
<dbReference type="EMBL" id="MZNU01000389">
    <property type="protein sequence ID" value="OWO98556.1"/>
    <property type="molecule type" value="Genomic_DNA"/>
</dbReference>
<name>A0A218YTW3_9HELO</name>
<feature type="domain" description="VOC" evidence="2">
    <location>
        <begin position="46"/>
        <end position="189"/>
    </location>
</feature>
<dbReference type="Pfam" id="PF00903">
    <property type="entry name" value="Glyoxalase"/>
    <property type="match status" value="1"/>
</dbReference>
<dbReference type="PROSITE" id="PS51819">
    <property type="entry name" value="VOC"/>
    <property type="match status" value="1"/>
</dbReference>
<dbReference type="InterPro" id="IPR029068">
    <property type="entry name" value="Glyas_Bleomycin-R_OHBP_Dase"/>
</dbReference>
<protein>
    <submittedName>
        <fullName evidence="3">Glyoxalase/bleomycin resistance protein/dioxygenase</fullName>
    </submittedName>
</protein>
<dbReference type="InParanoid" id="A0A218YTW3"/>
<comment type="caution">
    <text evidence="3">The sequence shown here is derived from an EMBL/GenBank/DDBJ whole genome shotgun (WGS) entry which is preliminary data.</text>
</comment>
<reference evidence="3 4" key="1">
    <citation type="submission" date="2017-04" db="EMBL/GenBank/DDBJ databases">
        <title>Draft genome sequence of Marssonina coronaria NL1: causal agent of apple blotch.</title>
        <authorList>
            <person name="Cheng Q."/>
        </authorList>
    </citation>
    <scope>NUCLEOTIDE SEQUENCE [LARGE SCALE GENOMIC DNA]</scope>
    <source>
        <strain evidence="3 4">NL1</strain>
    </source>
</reference>
<dbReference type="InterPro" id="IPR037523">
    <property type="entry name" value="VOC_core"/>
</dbReference>
<keyword evidence="4" id="KW-1185">Reference proteome</keyword>
<feature type="chain" id="PRO_5013143710" evidence="1">
    <location>
        <begin position="18"/>
        <end position="200"/>
    </location>
</feature>
<dbReference type="OrthoDB" id="16820at2759"/>
<feature type="signal peptide" evidence="1">
    <location>
        <begin position="1"/>
        <end position="17"/>
    </location>
</feature>
<dbReference type="STRING" id="503106.A0A218YTW3"/>
<dbReference type="InterPro" id="IPR004360">
    <property type="entry name" value="Glyas_Fos-R_dOase_dom"/>
</dbReference>
<accession>A0A218YTW3</accession>
<evidence type="ECO:0000313" key="3">
    <source>
        <dbReference type="EMBL" id="OWO98556.1"/>
    </source>
</evidence>
<dbReference type="AlphaFoldDB" id="A0A218YTW3"/>
<evidence type="ECO:0000259" key="2">
    <source>
        <dbReference type="PROSITE" id="PS51819"/>
    </source>
</evidence>
<gene>
    <name evidence="3" type="ORF">B2J93_2874</name>
</gene>
<proteinExistence type="predicted"/>
<evidence type="ECO:0000313" key="4">
    <source>
        <dbReference type="Proteomes" id="UP000242519"/>
    </source>
</evidence>
<sequence>MLSTIAIVTLAVAGSMAAYPQASPTAKPPGYRPNSTVAVANSANAAFNCVGMTVGNVEEAIKFYTEGLDFHLLSGPTLMNRSQEVNAAVFTVYSHTNVMNVAWLGAANNGIGLELFQYIDPPYVAPKVASISPFQKHWKIGLTSTNTTALSLKAVAAGGRVVGEPIPTAGSPTLHVLDPWDNLVEILPKPYEVFFEGLQK</sequence>
<dbReference type="SUPFAM" id="SSF54593">
    <property type="entry name" value="Glyoxalase/Bleomycin resistance protein/Dihydroxybiphenyl dioxygenase"/>
    <property type="match status" value="1"/>
</dbReference>
<dbReference type="Proteomes" id="UP000242519">
    <property type="component" value="Unassembled WGS sequence"/>
</dbReference>